<accession>A0ABT1I117</accession>
<sequence>MPLVGGGVGSGTDDVALVRGTLARELAVAGEDGDAAWVARLRAALDSLRRCVEDGRADEVLPLAEDLVAALAEVADRDPGSGAGELAEEALAVHAAAARAAGVDRRRLAGWLVSLQLDHPEGPEVSLVEYAGVLGSEGLAEYRRRAEELCAELPTVPFGQPPRLDRRRWAVLRLVEELAEHTGDVDLQVAVLAKDLSTGWQYLRIATVLQEAGRSEEVLRWVERGLAATRGRGAAARLVDLAVDECLRQGWAERALGLLRTAFQRRPGLDTYLRLRAVAEPLDRWPRERAALAAALEWTDTPAAGGEPTRADLERGSALVRILLWEGDHEGAWRVAQERGCDEDTWSVLAHGRADTHPEQALTVYRRLVERRLAEPRAATEQVPELLDQLRVVADRSGRPDDFTHYLDEVKTRHAADRELLDALIQRGF</sequence>
<dbReference type="RefSeq" id="WP_253672328.1">
    <property type="nucleotide sequence ID" value="NZ_JAMTCP010000042.1"/>
</dbReference>
<proteinExistence type="predicted"/>
<comment type="caution">
    <text evidence="1">The sequence shown here is derived from an EMBL/GenBank/DDBJ whole genome shotgun (WGS) entry which is preliminary data.</text>
</comment>
<dbReference type="EMBL" id="JAMTCP010000042">
    <property type="protein sequence ID" value="MCP2261472.1"/>
    <property type="molecule type" value="Genomic_DNA"/>
</dbReference>
<keyword evidence="2" id="KW-1185">Reference proteome</keyword>
<gene>
    <name evidence="1" type="ORF">LX15_005198</name>
</gene>
<evidence type="ECO:0000313" key="2">
    <source>
        <dbReference type="Proteomes" id="UP001205311"/>
    </source>
</evidence>
<organism evidence="1 2">
    <name type="scientific">Streptoalloteichus tenebrarius (strain ATCC 17920 / DSM 40477 / JCM 4838 / CBS 697.72 / NBRC 16177 / NCIMB 11028 / NRRL B-12390 / A12253. 1 / ISP 5477)</name>
    <name type="common">Streptomyces tenebrarius</name>
    <dbReference type="NCBI Taxonomy" id="1933"/>
    <lineage>
        <taxon>Bacteria</taxon>
        <taxon>Bacillati</taxon>
        <taxon>Actinomycetota</taxon>
        <taxon>Actinomycetes</taxon>
        <taxon>Pseudonocardiales</taxon>
        <taxon>Pseudonocardiaceae</taxon>
        <taxon>Streptoalloteichus</taxon>
    </lineage>
</organism>
<reference evidence="1 2" key="1">
    <citation type="submission" date="2022-06" db="EMBL/GenBank/DDBJ databases">
        <title>Genomic Encyclopedia of Archaeal and Bacterial Type Strains, Phase II (KMG-II): from individual species to whole genera.</title>
        <authorList>
            <person name="Goeker M."/>
        </authorList>
    </citation>
    <scope>NUCLEOTIDE SEQUENCE [LARGE SCALE GENOMIC DNA]</scope>
    <source>
        <strain evidence="1 2">DSM 40477</strain>
    </source>
</reference>
<protein>
    <submittedName>
        <fullName evidence="1">Uncharacterized protein</fullName>
    </submittedName>
</protein>
<name>A0ABT1I117_STRSD</name>
<evidence type="ECO:0000313" key="1">
    <source>
        <dbReference type="EMBL" id="MCP2261472.1"/>
    </source>
</evidence>
<dbReference type="Proteomes" id="UP001205311">
    <property type="component" value="Unassembled WGS sequence"/>
</dbReference>